<dbReference type="PANTHER" id="PTHR43839">
    <property type="entry name" value="OPPC IN A BINDING PROTEIN-DEPENDENT TRANSPORT SYSTEM"/>
    <property type="match status" value="1"/>
</dbReference>
<dbReference type="PROSITE" id="PS50928">
    <property type="entry name" value="ABC_TM1"/>
    <property type="match status" value="1"/>
</dbReference>
<feature type="transmembrane region" description="Helical" evidence="5">
    <location>
        <begin position="184"/>
        <end position="212"/>
    </location>
</feature>
<evidence type="ECO:0000256" key="1">
    <source>
        <dbReference type="ARBA" id="ARBA00004651"/>
    </source>
</evidence>
<dbReference type="InterPro" id="IPR025966">
    <property type="entry name" value="OppC_N"/>
</dbReference>
<dbReference type="Gene3D" id="1.10.3720.10">
    <property type="entry name" value="MetI-like"/>
    <property type="match status" value="1"/>
</dbReference>
<dbReference type="RefSeq" id="WP_327599094.1">
    <property type="nucleotide sequence ID" value="NZ_JAYXHS010000002.1"/>
</dbReference>
<dbReference type="CDD" id="cd06261">
    <property type="entry name" value="TM_PBP2"/>
    <property type="match status" value="1"/>
</dbReference>
<keyword evidence="5" id="KW-0813">Transport</keyword>
<sequence>MSESTASTAPAVQVNMANLRGGIEYASQWTLMWLRFKKHRLALISMYIVLGLYVMAVFSEFLAPFNPEDALRAEGEYKAKAYHPPQGIHLFYTDSKGNTSFNPHVTVLKEQVDPDTLKKTYVRDADRKIDVSFFVHGFEYNFLGLFKTDIHFFGPTKHGEVFYLFGSDRNGRDMFSRVIYGGRFTLSLGLIGVVLSVILGLILGGISGYYGGKIDWVIQRVTEFIISLPTIPIWLAMAAALPKDWPAHYQYMAVTVIISLIGWTSLARVVRGRLLAMRGEVFVVAAQLDGCSESRVIFRHMLPSLASHIIAAVTLAIPMMVLAETSLSFLGLGLQPPAISWGVLLKEAQNIRSIAAAPWLFVPGLAVVIAVLALNFMGDGLRDAADPYSH</sequence>
<proteinExistence type="inferred from homology"/>
<evidence type="ECO:0000259" key="6">
    <source>
        <dbReference type="PROSITE" id="PS50928"/>
    </source>
</evidence>
<dbReference type="EMBL" id="JAYXHS010000002">
    <property type="protein sequence ID" value="MEC5386119.1"/>
    <property type="molecule type" value="Genomic_DNA"/>
</dbReference>
<feature type="transmembrane region" description="Helical" evidence="5">
    <location>
        <begin position="248"/>
        <end position="270"/>
    </location>
</feature>
<reference evidence="7 8" key="1">
    <citation type="submission" date="2024-01" db="EMBL/GenBank/DDBJ databases">
        <title>Uliginosibacterium soil sp. nov.</title>
        <authorList>
            <person name="Lv Y."/>
        </authorList>
    </citation>
    <scope>NUCLEOTIDE SEQUENCE [LARGE SCALE GENOMIC DNA]</scope>
    <source>
        <strain evidence="7 8">H3</strain>
    </source>
</reference>
<feature type="domain" description="ABC transmembrane type-1" evidence="6">
    <location>
        <begin position="182"/>
        <end position="378"/>
    </location>
</feature>
<evidence type="ECO:0000256" key="3">
    <source>
        <dbReference type="ARBA" id="ARBA00022989"/>
    </source>
</evidence>
<gene>
    <name evidence="7" type="ORF">VVD49_10305</name>
</gene>
<comment type="similarity">
    <text evidence="5">Belongs to the binding-protein-dependent transport system permease family.</text>
</comment>
<evidence type="ECO:0000256" key="4">
    <source>
        <dbReference type="ARBA" id="ARBA00023136"/>
    </source>
</evidence>
<feature type="transmembrane region" description="Helical" evidence="5">
    <location>
        <begin position="357"/>
        <end position="377"/>
    </location>
</feature>
<dbReference type="SUPFAM" id="SSF161098">
    <property type="entry name" value="MetI-like"/>
    <property type="match status" value="1"/>
</dbReference>
<feature type="transmembrane region" description="Helical" evidence="5">
    <location>
        <begin position="224"/>
        <end position="242"/>
    </location>
</feature>
<evidence type="ECO:0000256" key="5">
    <source>
        <dbReference type="RuleBase" id="RU363032"/>
    </source>
</evidence>
<dbReference type="InterPro" id="IPR000515">
    <property type="entry name" value="MetI-like"/>
</dbReference>
<comment type="caution">
    <text evidence="7">The sequence shown here is derived from an EMBL/GenBank/DDBJ whole genome shotgun (WGS) entry which is preliminary data.</text>
</comment>
<dbReference type="Pfam" id="PF00528">
    <property type="entry name" value="BPD_transp_1"/>
    <property type="match status" value="1"/>
</dbReference>
<keyword evidence="2 5" id="KW-0812">Transmembrane</keyword>
<name>A0ABU6K3B1_9RHOO</name>
<evidence type="ECO:0000313" key="8">
    <source>
        <dbReference type="Proteomes" id="UP001331561"/>
    </source>
</evidence>
<feature type="transmembrane region" description="Helical" evidence="5">
    <location>
        <begin position="302"/>
        <end position="321"/>
    </location>
</feature>
<dbReference type="PANTHER" id="PTHR43839:SF3">
    <property type="entry name" value="OLIGOPEPTIDE ABC TRANSPORTER, PERMEASE PROTEIN"/>
    <property type="match status" value="1"/>
</dbReference>
<accession>A0ABU6K3B1</accession>
<feature type="transmembrane region" description="Helical" evidence="5">
    <location>
        <begin position="41"/>
        <end position="63"/>
    </location>
</feature>
<evidence type="ECO:0000313" key="7">
    <source>
        <dbReference type="EMBL" id="MEC5386119.1"/>
    </source>
</evidence>
<keyword evidence="4 5" id="KW-0472">Membrane</keyword>
<keyword evidence="3 5" id="KW-1133">Transmembrane helix</keyword>
<organism evidence="7 8">
    <name type="scientific">Uliginosibacterium silvisoli</name>
    <dbReference type="NCBI Taxonomy" id="3114758"/>
    <lineage>
        <taxon>Bacteria</taxon>
        <taxon>Pseudomonadati</taxon>
        <taxon>Pseudomonadota</taxon>
        <taxon>Betaproteobacteria</taxon>
        <taxon>Rhodocyclales</taxon>
        <taxon>Zoogloeaceae</taxon>
        <taxon>Uliginosibacterium</taxon>
    </lineage>
</organism>
<comment type="subcellular location">
    <subcellularLocation>
        <location evidence="1 5">Cell membrane</location>
        <topology evidence="1 5">Multi-pass membrane protein</topology>
    </subcellularLocation>
</comment>
<dbReference type="InterPro" id="IPR035906">
    <property type="entry name" value="MetI-like_sf"/>
</dbReference>
<keyword evidence="8" id="KW-1185">Reference proteome</keyword>
<dbReference type="Pfam" id="PF12911">
    <property type="entry name" value="OppC_N"/>
    <property type="match status" value="1"/>
</dbReference>
<protein>
    <submittedName>
        <fullName evidence="7">ABC transporter permease</fullName>
    </submittedName>
</protein>
<dbReference type="Proteomes" id="UP001331561">
    <property type="component" value="Unassembled WGS sequence"/>
</dbReference>
<evidence type="ECO:0000256" key="2">
    <source>
        <dbReference type="ARBA" id="ARBA00022692"/>
    </source>
</evidence>